<keyword evidence="2" id="KW-1185">Reference proteome</keyword>
<comment type="caution">
    <text evidence="1">The sequence shown here is derived from an EMBL/GenBank/DDBJ whole genome shotgun (WGS) entry which is preliminary data.</text>
</comment>
<dbReference type="Pfam" id="PF07004">
    <property type="entry name" value="SHIPPO-rpt"/>
    <property type="match status" value="1"/>
</dbReference>
<evidence type="ECO:0000313" key="1">
    <source>
        <dbReference type="EMBL" id="GAB0190285.1"/>
    </source>
</evidence>
<reference evidence="1 2" key="1">
    <citation type="submission" date="2024-06" db="EMBL/GenBank/DDBJ databases">
        <title>The draft genome of Grus japonensis, version 3.</title>
        <authorList>
            <person name="Nabeshima K."/>
            <person name="Suzuki S."/>
            <person name="Onuma M."/>
        </authorList>
    </citation>
    <scope>NUCLEOTIDE SEQUENCE [LARGE SCALE GENOMIC DNA]</scope>
    <source>
        <strain evidence="1 2">451A</strain>
    </source>
</reference>
<sequence length="130" mass="14064">MPAGSKTDLPLAKAKPISASVITYLRRKKNKLGRAFAAGERSEKMGRGNKANKYLYKCALVQSIAFWNKVVISDQAPGPGTYTLPRLVGPNTAYTHASPCYSMKGKSKHNGFAEDLSKVSYASLLSHISS</sequence>
<proteinExistence type="predicted"/>
<gene>
    <name evidence="1" type="ORF">GRJ2_001493800</name>
</gene>
<accession>A0ABC9WXX6</accession>
<name>A0ABC9WXX6_GRUJA</name>
<dbReference type="InterPro" id="IPR010736">
    <property type="entry name" value="SHIPPO-rpt"/>
</dbReference>
<dbReference type="AlphaFoldDB" id="A0ABC9WXX6"/>
<dbReference type="EMBL" id="BAAFJT010000005">
    <property type="protein sequence ID" value="GAB0190285.1"/>
    <property type="molecule type" value="Genomic_DNA"/>
</dbReference>
<organism evidence="1 2">
    <name type="scientific">Grus japonensis</name>
    <name type="common">Japanese crane</name>
    <name type="synonym">Red-crowned crane</name>
    <dbReference type="NCBI Taxonomy" id="30415"/>
    <lineage>
        <taxon>Eukaryota</taxon>
        <taxon>Metazoa</taxon>
        <taxon>Chordata</taxon>
        <taxon>Craniata</taxon>
        <taxon>Vertebrata</taxon>
        <taxon>Euteleostomi</taxon>
        <taxon>Archelosauria</taxon>
        <taxon>Archosauria</taxon>
        <taxon>Dinosauria</taxon>
        <taxon>Saurischia</taxon>
        <taxon>Theropoda</taxon>
        <taxon>Coelurosauria</taxon>
        <taxon>Aves</taxon>
        <taxon>Neognathae</taxon>
        <taxon>Neoaves</taxon>
        <taxon>Gruiformes</taxon>
        <taxon>Gruidae</taxon>
        <taxon>Grus</taxon>
    </lineage>
</organism>
<protein>
    <submittedName>
        <fullName evidence="1">Outer dense fiber protein 3-like</fullName>
    </submittedName>
</protein>
<evidence type="ECO:0000313" key="2">
    <source>
        <dbReference type="Proteomes" id="UP001623348"/>
    </source>
</evidence>
<dbReference type="Proteomes" id="UP001623348">
    <property type="component" value="Unassembled WGS sequence"/>
</dbReference>